<dbReference type="EMBL" id="AWTV01000007">
    <property type="protein sequence ID" value="KIH91805.1"/>
    <property type="molecule type" value="Genomic_DNA"/>
</dbReference>
<keyword evidence="1 4" id="KW-0378">Hydrolase</keyword>
<evidence type="ECO:0000313" key="5">
    <source>
        <dbReference type="Proteomes" id="UP000031575"/>
    </source>
</evidence>
<dbReference type="Gene3D" id="1.50.10.10">
    <property type="match status" value="1"/>
</dbReference>
<evidence type="ECO:0000256" key="3">
    <source>
        <dbReference type="SAM" id="MobiDB-lite"/>
    </source>
</evidence>
<dbReference type="InterPro" id="IPR052369">
    <property type="entry name" value="UG_Glycosaminoglycan_Hydrolase"/>
</dbReference>
<dbReference type="PANTHER" id="PTHR36845">
    <property type="entry name" value="HYDROLASE, PUTATIVE (AFU_ORTHOLOGUE AFUA_7G05090)-RELATED"/>
    <property type="match status" value="1"/>
</dbReference>
<keyword evidence="5" id="KW-1185">Reference proteome</keyword>
<dbReference type="GO" id="GO:0052757">
    <property type="term" value="F:chondroitin hydrolase activity"/>
    <property type="evidence" value="ECO:0007669"/>
    <property type="project" value="TreeGrafter"/>
</dbReference>
<evidence type="ECO:0000256" key="2">
    <source>
        <dbReference type="ARBA" id="ARBA00038358"/>
    </source>
</evidence>
<reference evidence="4 5" key="1">
    <citation type="journal article" date="2014" name="BMC Genomics">
        <title>Comparative genomics of the major fungal agents of human and animal Sporotrichosis: Sporothrix schenckii and Sporothrix brasiliensis.</title>
        <authorList>
            <person name="Teixeira M.M."/>
            <person name="de Almeida L.G."/>
            <person name="Kubitschek-Barreira P."/>
            <person name="Alves F.L."/>
            <person name="Kioshima E.S."/>
            <person name="Abadio A.K."/>
            <person name="Fernandes L."/>
            <person name="Derengowski L.S."/>
            <person name="Ferreira K.S."/>
            <person name="Souza R.C."/>
            <person name="Ruiz J.C."/>
            <person name="de Andrade N.C."/>
            <person name="Paes H.C."/>
            <person name="Nicola A.M."/>
            <person name="Albuquerque P."/>
            <person name="Gerber A.L."/>
            <person name="Martins V.P."/>
            <person name="Peconick L.D."/>
            <person name="Neto A.V."/>
            <person name="Chaucanez C.B."/>
            <person name="Silva P.A."/>
            <person name="Cunha O.L."/>
            <person name="de Oliveira F.F."/>
            <person name="dos Santos T.C."/>
            <person name="Barros A.L."/>
            <person name="Soares M.A."/>
            <person name="de Oliveira L.M."/>
            <person name="Marini M.M."/>
            <person name="Villalobos-Duno H."/>
            <person name="Cunha M.M."/>
            <person name="de Hoog S."/>
            <person name="da Silveira J.F."/>
            <person name="Henrissat B."/>
            <person name="Nino-Vega G.A."/>
            <person name="Cisalpino P.S."/>
            <person name="Mora-Montes H.M."/>
            <person name="Almeida S.R."/>
            <person name="Stajich J.E."/>
            <person name="Lopes-Bezerra L.M."/>
            <person name="Vasconcelos A.T."/>
            <person name="Felipe M.S."/>
        </authorList>
    </citation>
    <scope>NUCLEOTIDE SEQUENCE [LARGE SCALE GENOMIC DNA]</scope>
    <source>
        <strain evidence="4 5">5110</strain>
    </source>
</reference>
<proteinExistence type="inferred from homology"/>
<name>A0A0C2IYL6_9PEZI</name>
<comment type="caution">
    <text evidence="4">The sequence shown here is derived from an EMBL/GenBank/DDBJ whole genome shotgun (WGS) entry which is preliminary data.</text>
</comment>
<dbReference type="RefSeq" id="XP_040619815.1">
    <property type="nucleotide sequence ID" value="XM_040759933.1"/>
</dbReference>
<evidence type="ECO:0000256" key="1">
    <source>
        <dbReference type="ARBA" id="ARBA00022801"/>
    </source>
</evidence>
<dbReference type="PANTHER" id="PTHR36845:SF1">
    <property type="entry name" value="HYDROLASE, PUTATIVE (AFU_ORTHOLOGUE AFUA_7G05090)-RELATED"/>
    <property type="match status" value="1"/>
</dbReference>
<feature type="compositionally biased region" description="Low complexity" evidence="3">
    <location>
        <begin position="1"/>
        <end position="11"/>
    </location>
</feature>
<dbReference type="InterPro" id="IPR012341">
    <property type="entry name" value="6hp_glycosidase-like_sf"/>
</dbReference>
<dbReference type="Proteomes" id="UP000031575">
    <property type="component" value="Unassembled WGS sequence"/>
</dbReference>
<dbReference type="InterPro" id="IPR008928">
    <property type="entry name" value="6-hairpin_glycosidase_sf"/>
</dbReference>
<dbReference type="SUPFAM" id="SSF48208">
    <property type="entry name" value="Six-hairpin glycosidases"/>
    <property type="match status" value="1"/>
</dbReference>
<dbReference type="AlphaFoldDB" id="A0A0C2IYL6"/>
<dbReference type="GO" id="GO:0000272">
    <property type="term" value="P:polysaccharide catabolic process"/>
    <property type="evidence" value="ECO:0007669"/>
    <property type="project" value="TreeGrafter"/>
</dbReference>
<dbReference type="OrthoDB" id="2317065at2759"/>
<dbReference type="VEuPathDB" id="FungiDB:SPBR_01623"/>
<feature type="region of interest" description="Disordered" evidence="3">
    <location>
        <begin position="1"/>
        <end position="52"/>
    </location>
</feature>
<gene>
    <name evidence="4" type="ORF">SPBR_01623</name>
</gene>
<sequence>MPSSASTTSSEGAGGAHSDNTSDSSVDGTPDIMDRPSVKPVAASTPTGLSMAPPLAERLSGLFAENTMAKITRTAVEALVDNDPPTRYPEYVPVTGPGAGQYALREADFWTCGFFPGSIYLLLERFNKFPQAVALRLSAALRRRVQTTLETTAQSWDGPIRSMAGRTDTHDMAFIVMLSQRACFEQYHTPAARAAVVQAAYALHGRFHATVGAIRSWDRLDQDGVLVDSLADDFLVIVDSMVNLDLLYHVAALEGDDTLAAAATAHANTVLGSILRDEAPNTSPDDGRPMYSTFHVANFSPATGAVKELRTAQGYARDSTWARGQAWGILGFARTFVRTGQPQFARAAAGLANYFLHRLAASPACVEVEVDIGGHGHGRKCGRLVPLWDFDAPVDPHAVADTGPLRDSSAGVIAANGMLVLSQALRARGQTHEADRFLQAALDIVKDTLALSLAPETAEFVEEEKREKAESTALAVVKDTHAGQSFAAILKHATANANARDHHRYWNHGLVYADYYLLEFGNQLLRMGLA</sequence>
<protein>
    <submittedName>
        <fullName evidence="4">Glucuronyl hydrolase</fullName>
    </submittedName>
</protein>
<dbReference type="GeneID" id="63674854"/>
<evidence type="ECO:0000313" key="4">
    <source>
        <dbReference type="EMBL" id="KIH91805.1"/>
    </source>
</evidence>
<comment type="similarity">
    <text evidence="2">Belongs to the glycosyl hydrolase 88 family.</text>
</comment>
<accession>A0A0C2IYL6</accession>
<dbReference type="HOGENOM" id="CLU_027158_2_0_1"/>
<organism evidence="4 5">
    <name type="scientific">Sporothrix brasiliensis 5110</name>
    <dbReference type="NCBI Taxonomy" id="1398154"/>
    <lineage>
        <taxon>Eukaryota</taxon>
        <taxon>Fungi</taxon>
        <taxon>Dikarya</taxon>
        <taxon>Ascomycota</taxon>
        <taxon>Pezizomycotina</taxon>
        <taxon>Sordariomycetes</taxon>
        <taxon>Sordariomycetidae</taxon>
        <taxon>Ophiostomatales</taxon>
        <taxon>Ophiostomataceae</taxon>
        <taxon>Sporothrix</taxon>
    </lineage>
</organism>